<protein>
    <submittedName>
        <fullName evidence="1">Uncharacterized protein</fullName>
    </submittedName>
</protein>
<name>A0A4R1HVW0_PSEEN</name>
<proteinExistence type="predicted"/>
<dbReference type="Proteomes" id="UP000295560">
    <property type="component" value="Unassembled WGS sequence"/>
</dbReference>
<keyword evidence="2" id="KW-1185">Reference proteome</keyword>
<dbReference type="RefSeq" id="WP_132421476.1">
    <property type="nucleotide sequence ID" value="NZ_SMFZ01000001.1"/>
</dbReference>
<comment type="caution">
    <text evidence="1">The sequence shown here is derived from an EMBL/GenBank/DDBJ whole genome shotgun (WGS) entry which is preliminary data.</text>
</comment>
<reference evidence="1 2" key="1">
    <citation type="submission" date="2019-03" db="EMBL/GenBank/DDBJ databases">
        <title>Sequencing the genomes of 1000 actinobacteria strains.</title>
        <authorList>
            <person name="Klenk H.-P."/>
        </authorList>
    </citation>
    <scope>NUCLEOTIDE SEQUENCE [LARGE SCALE GENOMIC DNA]</scope>
    <source>
        <strain evidence="1 2">DSM 44969</strain>
    </source>
</reference>
<organism evidence="1 2">
    <name type="scientific">Pseudonocardia endophytica</name>
    <dbReference type="NCBI Taxonomy" id="401976"/>
    <lineage>
        <taxon>Bacteria</taxon>
        <taxon>Bacillati</taxon>
        <taxon>Actinomycetota</taxon>
        <taxon>Actinomycetes</taxon>
        <taxon>Pseudonocardiales</taxon>
        <taxon>Pseudonocardiaceae</taxon>
        <taxon>Pseudonocardia</taxon>
    </lineage>
</organism>
<dbReference type="AlphaFoldDB" id="A0A4R1HVW0"/>
<evidence type="ECO:0000313" key="2">
    <source>
        <dbReference type="Proteomes" id="UP000295560"/>
    </source>
</evidence>
<dbReference type="OrthoDB" id="3579475at2"/>
<gene>
    <name evidence="1" type="ORF">EV378_0943</name>
</gene>
<dbReference type="EMBL" id="SMFZ01000001">
    <property type="protein sequence ID" value="TCK25145.1"/>
    <property type="molecule type" value="Genomic_DNA"/>
</dbReference>
<evidence type="ECO:0000313" key="1">
    <source>
        <dbReference type="EMBL" id="TCK25145.1"/>
    </source>
</evidence>
<accession>A0A4R1HVW0</accession>
<sequence>MSRIVTDTVLRAVPRLGGSWDAVELDISVALVRLDSDALPAWWRVSAAVRAEQERPAHPGGPCPSLCLVTVHPSDVDALGRCARELGAALLPGRDASSLRDATGGRPQELVAALARLHGVLDIDPGPDGDLLHVLAGIRTDAADARAAHARVAERVGRMWGA</sequence>